<accession>W7T4F9</accession>
<comment type="caution">
    <text evidence="2">The sequence shown here is derived from an EMBL/GenBank/DDBJ whole genome shotgun (WGS) entry which is preliminary data.</text>
</comment>
<dbReference type="PANTHER" id="PTHR43657:SF1">
    <property type="entry name" value="ALTERED INHERITANCE OF MITOCHONDRIA PROTEIN 24, MITOCHONDRIAL"/>
    <property type="match status" value="1"/>
</dbReference>
<feature type="compositionally biased region" description="Gly residues" evidence="1">
    <location>
        <begin position="359"/>
        <end position="374"/>
    </location>
</feature>
<protein>
    <submittedName>
        <fullName evidence="2">Mitochondrial biogenesis protein AIM24</fullName>
    </submittedName>
</protein>
<dbReference type="Proteomes" id="UP000019335">
    <property type="component" value="Unassembled WGS sequence"/>
</dbReference>
<gene>
    <name evidence="2" type="ORF">Naga_100070g30</name>
</gene>
<evidence type="ECO:0000313" key="2">
    <source>
        <dbReference type="EMBL" id="EWM21900.1"/>
    </source>
</evidence>
<evidence type="ECO:0000313" key="3">
    <source>
        <dbReference type="Proteomes" id="UP000019335"/>
    </source>
</evidence>
<dbReference type="InterPro" id="IPR016031">
    <property type="entry name" value="Trp_RNA-bd_attenuator-like_dom"/>
</dbReference>
<dbReference type="PANTHER" id="PTHR43657">
    <property type="entry name" value="TRYPTOPHAN RNA-BINDING ATTENUATOR PROTEIN-LIKE PROTEIN"/>
    <property type="match status" value="1"/>
</dbReference>
<reference evidence="2 3" key="1">
    <citation type="journal article" date="2014" name="Mol. Plant">
        <title>Chromosome Scale Genome Assembly and Transcriptome Profiling of Nannochloropsis gaditana in Nitrogen Depletion.</title>
        <authorList>
            <person name="Corteggiani Carpinelli E."/>
            <person name="Telatin A."/>
            <person name="Vitulo N."/>
            <person name="Forcato C."/>
            <person name="D'Angelo M."/>
            <person name="Schiavon R."/>
            <person name="Vezzi A."/>
            <person name="Giacometti G.M."/>
            <person name="Morosinotto T."/>
            <person name="Valle G."/>
        </authorList>
    </citation>
    <scope>NUCLEOTIDE SEQUENCE [LARGE SCALE GENOMIC DNA]</scope>
    <source>
        <strain evidence="2 3">B-31</strain>
    </source>
</reference>
<dbReference type="InterPro" id="IPR036983">
    <property type="entry name" value="AIM24_sf"/>
</dbReference>
<dbReference type="AlphaFoldDB" id="W7T4F9"/>
<dbReference type="OrthoDB" id="1705416at2759"/>
<proteinExistence type="predicted"/>
<name>W7T4F9_9STRA</name>
<dbReference type="InterPro" id="IPR002838">
    <property type="entry name" value="AIM24"/>
</dbReference>
<sequence>MLVRALLRTGNRGTHCAQRAHGTGHPLITRCVIRRPASPSLAMLAGPAGCASRSIFSMLSGADRTRALAKKEAEDQTALAKPIDFDVASRVEGAETQIVVVDLEPGQVLRAETGSLLYMTDGVELETSLGGGLSAGLKRYMTGENMFISDFKYHGPEGSSGTVALGTEFPSKIIRVTLADYGGSLICQKGAFLCGTHLTGMEMEFTRSFKGGFFGGEGFVLQRLTGGGDAFIKAGGALIRRELSEGETLRVTSGSLVGFAPSVQYDVEMLKGVKNVMFGGEGLFVTTLTGPGAVFLQSMPFDRVVASIASRVPRGGLGLGVPIGMGAGGGGGEGEGEGEGEGQAGGEGADASSAAAAGAGLGGTSSGMSSGGVSEGTVPGSSGSEEVWGEERGGPA</sequence>
<keyword evidence="3" id="KW-1185">Reference proteome</keyword>
<dbReference type="Pfam" id="PF01987">
    <property type="entry name" value="AIM24"/>
    <property type="match status" value="1"/>
</dbReference>
<dbReference type="EMBL" id="AZIL01002351">
    <property type="protein sequence ID" value="EWM21900.1"/>
    <property type="molecule type" value="Genomic_DNA"/>
</dbReference>
<evidence type="ECO:0000256" key="1">
    <source>
        <dbReference type="SAM" id="MobiDB-lite"/>
    </source>
</evidence>
<feature type="region of interest" description="Disordered" evidence="1">
    <location>
        <begin position="328"/>
        <end position="396"/>
    </location>
</feature>
<feature type="compositionally biased region" description="Low complexity" evidence="1">
    <location>
        <begin position="349"/>
        <end position="358"/>
    </location>
</feature>
<dbReference type="SUPFAM" id="SSF51219">
    <property type="entry name" value="TRAP-like"/>
    <property type="match status" value="1"/>
</dbReference>
<organism evidence="2 3">
    <name type="scientific">Nannochloropsis gaditana</name>
    <dbReference type="NCBI Taxonomy" id="72520"/>
    <lineage>
        <taxon>Eukaryota</taxon>
        <taxon>Sar</taxon>
        <taxon>Stramenopiles</taxon>
        <taxon>Ochrophyta</taxon>
        <taxon>Eustigmatophyceae</taxon>
        <taxon>Eustigmatales</taxon>
        <taxon>Monodopsidaceae</taxon>
        <taxon>Nannochloropsis</taxon>
    </lineage>
</organism>
<feature type="compositionally biased region" description="Low complexity" evidence="1">
    <location>
        <begin position="375"/>
        <end position="386"/>
    </location>
</feature>
<dbReference type="NCBIfam" id="TIGR00266">
    <property type="entry name" value="TIGR00266 family protein"/>
    <property type="match status" value="1"/>
</dbReference>
<feature type="non-terminal residue" evidence="2">
    <location>
        <position position="396"/>
    </location>
</feature>
<dbReference type="Gene3D" id="3.60.160.10">
    <property type="entry name" value="Mitochondrial biogenesis AIM24"/>
    <property type="match status" value="1"/>
</dbReference>